<dbReference type="PANTHER" id="PTHR45913:SF11">
    <property type="entry name" value="EPM2A-INTERACTING PROTEIN 1"/>
    <property type="match status" value="1"/>
</dbReference>
<gene>
    <name evidence="1" type="ORF">GTO93_0011043</name>
</gene>
<evidence type="ECO:0000313" key="1">
    <source>
        <dbReference type="EMBL" id="MBN3274563.1"/>
    </source>
</evidence>
<dbReference type="Proteomes" id="UP001166093">
    <property type="component" value="Unassembled WGS sequence"/>
</dbReference>
<organism evidence="1 2">
    <name type="scientific">Polyodon spathula</name>
    <name type="common">North American paddlefish</name>
    <name type="synonym">Squalus spathula</name>
    <dbReference type="NCBI Taxonomy" id="7913"/>
    <lineage>
        <taxon>Eukaryota</taxon>
        <taxon>Metazoa</taxon>
        <taxon>Chordata</taxon>
        <taxon>Craniata</taxon>
        <taxon>Vertebrata</taxon>
        <taxon>Euteleostomi</taxon>
        <taxon>Actinopterygii</taxon>
        <taxon>Chondrostei</taxon>
        <taxon>Acipenseriformes</taxon>
        <taxon>Polyodontidae</taxon>
        <taxon>Polyodon</taxon>
    </lineage>
</organism>
<evidence type="ECO:0000313" key="2">
    <source>
        <dbReference type="Proteomes" id="UP001166093"/>
    </source>
</evidence>
<proteinExistence type="predicted"/>
<comment type="caution">
    <text evidence="1">The sequence shown here is derived from an EMBL/GenBank/DDBJ whole genome shotgun (WGS) entry which is preliminary data.</text>
</comment>
<dbReference type="EMBL" id="JAAWVQ010041317">
    <property type="protein sequence ID" value="MBN3274563.1"/>
    <property type="molecule type" value="Genomic_DNA"/>
</dbReference>
<accession>A0ABS2XK67</accession>
<reference evidence="1" key="1">
    <citation type="journal article" date="2021" name="Cell">
        <title>Tracing the genetic footprints of vertebrate landing in non-teleost ray-finned fishes.</title>
        <authorList>
            <person name="Bi X."/>
            <person name="Wang K."/>
            <person name="Yang L."/>
            <person name="Pan H."/>
            <person name="Jiang H."/>
            <person name="Wei Q."/>
            <person name="Fang M."/>
            <person name="Yu H."/>
            <person name="Zhu C."/>
            <person name="Cai Y."/>
            <person name="He Y."/>
            <person name="Gan X."/>
            <person name="Zeng H."/>
            <person name="Yu D."/>
            <person name="Zhu Y."/>
            <person name="Jiang H."/>
            <person name="Qiu Q."/>
            <person name="Yang H."/>
            <person name="Zhang Y.E."/>
            <person name="Wang W."/>
            <person name="Zhu M."/>
            <person name="He S."/>
            <person name="Zhang G."/>
        </authorList>
    </citation>
    <scope>NUCLEOTIDE SEQUENCE</scope>
    <source>
        <strain evidence="1">Pddl_001</strain>
    </source>
</reference>
<sequence length="151" mass="17297">KSKKRKIDKEGRLFQERWEFEYLFVEQQENPICLLCKGSTAVMKLFNLRRHESDAAVKASYLVSELIAKLSDHFSEGAFVKDCMLKVTEKACFRQLTEKASDFVAFTLVGESTLQWEKLVGLTITDGAPPRLHVSCQCLAVRTSVNSYFHR</sequence>
<dbReference type="PANTHER" id="PTHR45913">
    <property type="entry name" value="EPM2A-INTERACTING PROTEIN 1"/>
    <property type="match status" value="1"/>
</dbReference>
<name>A0ABS2XK67_POLSP</name>
<protein>
    <submittedName>
        <fullName evidence="1">GT2D2 protein</fullName>
    </submittedName>
</protein>
<feature type="non-terminal residue" evidence="1">
    <location>
        <position position="151"/>
    </location>
</feature>
<feature type="non-terminal residue" evidence="1">
    <location>
        <position position="1"/>
    </location>
</feature>
<keyword evidence="2" id="KW-1185">Reference proteome</keyword>